<reference evidence="1" key="1">
    <citation type="submission" date="2021-02" db="EMBL/GenBank/DDBJ databases">
        <authorList>
            <person name="Nowell W R."/>
        </authorList>
    </citation>
    <scope>NUCLEOTIDE SEQUENCE</scope>
</reference>
<dbReference type="Proteomes" id="UP000677228">
    <property type="component" value="Unassembled WGS sequence"/>
</dbReference>
<evidence type="ECO:0000313" key="2">
    <source>
        <dbReference type="EMBL" id="CAF4384645.1"/>
    </source>
</evidence>
<dbReference type="Proteomes" id="UP000682733">
    <property type="component" value="Unassembled WGS sequence"/>
</dbReference>
<accession>A0A8S2FXJ5</accession>
<evidence type="ECO:0000313" key="3">
    <source>
        <dbReference type="Proteomes" id="UP000677228"/>
    </source>
</evidence>
<feature type="non-terminal residue" evidence="1">
    <location>
        <position position="1"/>
    </location>
</feature>
<comment type="caution">
    <text evidence="1">The sequence shown here is derived from an EMBL/GenBank/DDBJ whole genome shotgun (WGS) entry which is preliminary data.</text>
</comment>
<protein>
    <submittedName>
        <fullName evidence="1">Uncharacterized protein</fullName>
    </submittedName>
</protein>
<organism evidence="1 3">
    <name type="scientific">Didymodactylos carnosus</name>
    <dbReference type="NCBI Taxonomy" id="1234261"/>
    <lineage>
        <taxon>Eukaryota</taxon>
        <taxon>Metazoa</taxon>
        <taxon>Spiralia</taxon>
        <taxon>Gnathifera</taxon>
        <taxon>Rotifera</taxon>
        <taxon>Eurotatoria</taxon>
        <taxon>Bdelloidea</taxon>
        <taxon>Philodinida</taxon>
        <taxon>Philodinidae</taxon>
        <taxon>Didymodactylos</taxon>
    </lineage>
</organism>
<gene>
    <name evidence="1" type="ORF">OVA965_LOCUS41147</name>
    <name evidence="2" type="ORF">TMI583_LOCUS42721</name>
</gene>
<dbReference type="EMBL" id="CAJNOK010046619">
    <property type="protein sequence ID" value="CAF1584151.1"/>
    <property type="molecule type" value="Genomic_DNA"/>
</dbReference>
<name>A0A8S2FXJ5_9BILA</name>
<dbReference type="EMBL" id="CAJOBA010069785">
    <property type="protein sequence ID" value="CAF4384645.1"/>
    <property type="molecule type" value="Genomic_DNA"/>
</dbReference>
<sequence>NGILKFSPNLQLPFVIPVLIPNTLGSLTVIPVSNERSSYTLTLSFGNLLLNIFSVNDAIYPGIVNLTAG</sequence>
<dbReference type="AlphaFoldDB" id="A0A8S2FXJ5"/>
<proteinExistence type="predicted"/>
<evidence type="ECO:0000313" key="1">
    <source>
        <dbReference type="EMBL" id="CAF1584151.1"/>
    </source>
</evidence>